<sequence>MKKPTSKEKKTKGKKVVSLSRFQFTSNLHHMDELKEKNRSLVGIDFVGRDISEEAVTGTDGIEMEGEFVVEGRELAGMGAPVRHSLLLAVEQAEIG</sequence>
<protein>
    <submittedName>
        <fullName evidence="1">Uncharacterized protein</fullName>
    </submittedName>
</protein>
<evidence type="ECO:0000313" key="1">
    <source>
        <dbReference type="EMBL" id="GBM97139.1"/>
    </source>
</evidence>
<keyword evidence="2" id="KW-1185">Reference proteome</keyword>
<organism evidence="1 2">
    <name type="scientific">Araneus ventricosus</name>
    <name type="common">Orbweaver spider</name>
    <name type="synonym">Epeira ventricosa</name>
    <dbReference type="NCBI Taxonomy" id="182803"/>
    <lineage>
        <taxon>Eukaryota</taxon>
        <taxon>Metazoa</taxon>
        <taxon>Ecdysozoa</taxon>
        <taxon>Arthropoda</taxon>
        <taxon>Chelicerata</taxon>
        <taxon>Arachnida</taxon>
        <taxon>Araneae</taxon>
        <taxon>Araneomorphae</taxon>
        <taxon>Entelegynae</taxon>
        <taxon>Araneoidea</taxon>
        <taxon>Araneidae</taxon>
        <taxon>Araneus</taxon>
    </lineage>
</organism>
<proteinExistence type="predicted"/>
<evidence type="ECO:0000313" key="2">
    <source>
        <dbReference type="Proteomes" id="UP000499080"/>
    </source>
</evidence>
<reference evidence="1 2" key="1">
    <citation type="journal article" date="2019" name="Sci. Rep.">
        <title>Orb-weaving spider Araneus ventricosus genome elucidates the spidroin gene catalogue.</title>
        <authorList>
            <person name="Kono N."/>
            <person name="Nakamura H."/>
            <person name="Ohtoshi R."/>
            <person name="Moran D.A.P."/>
            <person name="Shinohara A."/>
            <person name="Yoshida Y."/>
            <person name="Fujiwara M."/>
            <person name="Mori M."/>
            <person name="Tomita M."/>
            <person name="Arakawa K."/>
        </authorList>
    </citation>
    <scope>NUCLEOTIDE SEQUENCE [LARGE SCALE GENOMIC DNA]</scope>
</reference>
<dbReference type="AlphaFoldDB" id="A0A4Y2K5D2"/>
<dbReference type="EMBL" id="BGPR01004208">
    <property type="protein sequence ID" value="GBM97139.1"/>
    <property type="molecule type" value="Genomic_DNA"/>
</dbReference>
<name>A0A4Y2K5D2_ARAVE</name>
<gene>
    <name evidence="1" type="ORF">AVEN_91827_1</name>
</gene>
<dbReference type="Proteomes" id="UP000499080">
    <property type="component" value="Unassembled WGS sequence"/>
</dbReference>
<accession>A0A4Y2K5D2</accession>
<comment type="caution">
    <text evidence="1">The sequence shown here is derived from an EMBL/GenBank/DDBJ whole genome shotgun (WGS) entry which is preliminary data.</text>
</comment>